<evidence type="ECO:0000256" key="1">
    <source>
        <dbReference type="SAM" id="MobiDB-lite"/>
    </source>
</evidence>
<dbReference type="AlphaFoldDB" id="A0A8E2AIU5"/>
<protein>
    <submittedName>
        <fullName evidence="2">Uncharacterized protein</fullName>
    </submittedName>
</protein>
<feature type="region of interest" description="Disordered" evidence="1">
    <location>
        <begin position="1"/>
        <end position="108"/>
    </location>
</feature>
<proteinExistence type="predicted"/>
<gene>
    <name evidence="2" type="ORF">OBBRIDRAFT_839319</name>
</gene>
<accession>A0A8E2AIU5</accession>
<sequence>MQRDAPQDTPPAASARARKTRKRARGTITPLTGPSTRTADDFDVAEEQAGRNDRSKGAVRSTRSKARLSTTAATASRTRALSGNAQPIEPVQAKPPTDADEPTRSRTASSGRAFLAYDLWCAGLHRKVVGPAKPKESWNKLLQASYKSWNEIHARKVFYGAELDSRSIHAVSLPHLGHLARFDNVAAYGPTV</sequence>
<evidence type="ECO:0000313" key="2">
    <source>
        <dbReference type="EMBL" id="OCH84968.1"/>
    </source>
</evidence>
<dbReference type="Proteomes" id="UP000250043">
    <property type="component" value="Unassembled WGS sequence"/>
</dbReference>
<keyword evidence="3" id="KW-1185">Reference proteome</keyword>
<feature type="compositionally biased region" description="Low complexity" evidence="1">
    <location>
        <begin position="67"/>
        <end position="82"/>
    </location>
</feature>
<dbReference type="EMBL" id="KV722618">
    <property type="protein sequence ID" value="OCH84968.1"/>
    <property type="molecule type" value="Genomic_DNA"/>
</dbReference>
<name>A0A8E2AIU5_9APHY</name>
<evidence type="ECO:0000313" key="3">
    <source>
        <dbReference type="Proteomes" id="UP000250043"/>
    </source>
</evidence>
<feature type="compositionally biased region" description="Basic residues" evidence="1">
    <location>
        <begin position="16"/>
        <end position="25"/>
    </location>
</feature>
<reference evidence="2 3" key="1">
    <citation type="submission" date="2016-07" db="EMBL/GenBank/DDBJ databases">
        <title>Draft genome of the white-rot fungus Obba rivulosa 3A-2.</title>
        <authorList>
            <consortium name="DOE Joint Genome Institute"/>
            <person name="Miettinen O."/>
            <person name="Riley R."/>
            <person name="Acob R."/>
            <person name="Barry K."/>
            <person name="Cullen D."/>
            <person name="De Vries R."/>
            <person name="Hainaut M."/>
            <person name="Hatakka A."/>
            <person name="Henrissat B."/>
            <person name="Hilden K."/>
            <person name="Kuo R."/>
            <person name="Labutti K."/>
            <person name="Lipzen A."/>
            <person name="Makela M.R."/>
            <person name="Sandor L."/>
            <person name="Spatafora J.W."/>
            <person name="Grigoriev I.V."/>
            <person name="Hibbett D.S."/>
        </authorList>
    </citation>
    <scope>NUCLEOTIDE SEQUENCE [LARGE SCALE GENOMIC DNA]</scope>
    <source>
        <strain evidence="2 3">3A-2</strain>
    </source>
</reference>
<organism evidence="2 3">
    <name type="scientific">Obba rivulosa</name>
    <dbReference type="NCBI Taxonomy" id="1052685"/>
    <lineage>
        <taxon>Eukaryota</taxon>
        <taxon>Fungi</taxon>
        <taxon>Dikarya</taxon>
        <taxon>Basidiomycota</taxon>
        <taxon>Agaricomycotina</taxon>
        <taxon>Agaricomycetes</taxon>
        <taxon>Polyporales</taxon>
        <taxon>Gelatoporiaceae</taxon>
        <taxon>Obba</taxon>
    </lineage>
</organism>